<keyword evidence="3 9" id="KW-0479">Metal-binding</keyword>
<feature type="zinc finger region" description="C3H1-type" evidence="9">
    <location>
        <begin position="44"/>
        <end position="71"/>
    </location>
</feature>
<evidence type="ECO:0000256" key="3">
    <source>
        <dbReference type="ARBA" id="ARBA00022723"/>
    </source>
</evidence>
<keyword evidence="6 9" id="KW-0862">Zinc</keyword>
<evidence type="ECO:0000256" key="6">
    <source>
        <dbReference type="ARBA" id="ARBA00022833"/>
    </source>
</evidence>
<feature type="region of interest" description="Disordered" evidence="11">
    <location>
        <begin position="287"/>
        <end position="319"/>
    </location>
</feature>
<evidence type="ECO:0000256" key="8">
    <source>
        <dbReference type="ARBA" id="ARBA00023242"/>
    </source>
</evidence>
<organism evidence="13 14">
    <name type="scientific">Taeniopygia guttata</name>
    <name type="common">Zebra finch</name>
    <name type="synonym">Poephila guttata</name>
    <dbReference type="NCBI Taxonomy" id="59729"/>
    <lineage>
        <taxon>Eukaryota</taxon>
        <taxon>Metazoa</taxon>
        <taxon>Chordata</taxon>
        <taxon>Craniata</taxon>
        <taxon>Vertebrata</taxon>
        <taxon>Euteleostomi</taxon>
        <taxon>Archelosauria</taxon>
        <taxon>Archosauria</taxon>
        <taxon>Dinosauria</taxon>
        <taxon>Saurischia</taxon>
        <taxon>Theropoda</taxon>
        <taxon>Coelurosauria</taxon>
        <taxon>Aves</taxon>
        <taxon>Neognathae</taxon>
        <taxon>Neoaves</taxon>
        <taxon>Telluraves</taxon>
        <taxon>Australaves</taxon>
        <taxon>Passeriformes</taxon>
        <taxon>Passeroidea</taxon>
        <taxon>Estrildidae</taxon>
        <taxon>Estrildinae</taxon>
        <taxon>Taeniopygia</taxon>
    </lineage>
</organism>
<evidence type="ECO:0000313" key="13">
    <source>
        <dbReference type="Ensembl" id="ENSTGUP00000020365.1"/>
    </source>
</evidence>
<dbReference type="PANTHER" id="PTHR23102:SF24">
    <property type="entry name" value="CLEAVAGE AND POLYADENYLATION SPECIFICITY FACTOR SUBUNIT 4"/>
    <property type="match status" value="1"/>
</dbReference>
<evidence type="ECO:0000313" key="14">
    <source>
        <dbReference type="Proteomes" id="UP000007754"/>
    </source>
</evidence>
<feature type="zinc finger region" description="C3H1-type" evidence="9">
    <location>
        <begin position="72"/>
        <end position="99"/>
    </location>
</feature>
<comment type="function">
    <text evidence="10">Component of the cleavage and polyadenylation specificity factor (CPSF) complex that play a key role in pre-mRNA 3'-end formation, recognizing the AAUAAA signal sequence and interacting with poly(A) polymerase and other factors to bring about cleavage and poly(A) addition. CPSF4 binds RNA polymers with a preference for poly(U).</text>
</comment>
<dbReference type="GO" id="GO:0005847">
    <property type="term" value="C:mRNA cleavage and polyadenylation specificity factor complex"/>
    <property type="evidence" value="ECO:0007669"/>
    <property type="project" value="UniProtKB-UniRule"/>
</dbReference>
<keyword evidence="8 10" id="KW-0539">Nucleus</keyword>
<dbReference type="Pfam" id="PF00642">
    <property type="entry name" value="zf-CCCH"/>
    <property type="match status" value="1"/>
</dbReference>
<feature type="domain" description="C3H1-type" evidence="12">
    <location>
        <begin position="125"/>
        <end position="151"/>
    </location>
</feature>
<keyword evidence="5 9" id="KW-0863">Zinc-finger</keyword>
<dbReference type="SUPFAM" id="SSF90229">
    <property type="entry name" value="CCCH zinc finger"/>
    <property type="match status" value="1"/>
</dbReference>
<dbReference type="GeneTree" id="ENSGT00940000155520"/>
<dbReference type="GO" id="GO:0003723">
    <property type="term" value="F:RNA binding"/>
    <property type="evidence" value="ECO:0007669"/>
    <property type="project" value="UniProtKB-UniRule"/>
</dbReference>
<reference evidence="13 14" key="1">
    <citation type="journal article" date="2010" name="Nature">
        <title>The genome of a songbird.</title>
        <authorList>
            <person name="Warren W.C."/>
            <person name="Clayton D.F."/>
            <person name="Ellegren H."/>
            <person name="Arnold A.P."/>
            <person name="Hillier L.W."/>
            <person name="Kunstner A."/>
            <person name="Searle S."/>
            <person name="White S."/>
            <person name="Vilella A.J."/>
            <person name="Fairley S."/>
            <person name="Heger A."/>
            <person name="Kong L."/>
            <person name="Ponting C.P."/>
            <person name="Jarvis E.D."/>
            <person name="Mello C.V."/>
            <person name="Minx P."/>
            <person name="Lovell P."/>
            <person name="Velho T.A."/>
            <person name="Ferris M."/>
            <person name="Balakrishnan C.N."/>
            <person name="Sinha S."/>
            <person name="Blatti C."/>
            <person name="London S.E."/>
            <person name="Li Y."/>
            <person name="Lin Y.C."/>
            <person name="George J."/>
            <person name="Sweedler J."/>
            <person name="Southey B."/>
            <person name="Gunaratne P."/>
            <person name="Watson M."/>
            <person name="Nam K."/>
            <person name="Backstrom N."/>
            <person name="Smeds L."/>
            <person name="Nabholz B."/>
            <person name="Itoh Y."/>
            <person name="Whitney O."/>
            <person name="Pfenning A.R."/>
            <person name="Howard J."/>
            <person name="Volker M."/>
            <person name="Skinner B.M."/>
            <person name="Griffin D.K."/>
            <person name="Ye L."/>
            <person name="McLaren W.M."/>
            <person name="Flicek P."/>
            <person name="Quesada V."/>
            <person name="Velasco G."/>
            <person name="Lopez-Otin C."/>
            <person name="Puente X.S."/>
            <person name="Olender T."/>
            <person name="Lancet D."/>
            <person name="Smit A.F."/>
            <person name="Hubley R."/>
            <person name="Konkel M.K."/>
            <person name="Walker J.A."/>
            <person name="Batzer M.A."/>
            <person name="Gu W."/>
            <person name="Pollock D.D."/>
            <person name="Chen L."/>
            <person name="Cheng Z."/>
            <person name="Eichler E.E."/>
            <person name="Stapley J."/>
            <person name="Slate J."/>
            <person name="Ekblom R."/>
            <person name="Birkhead T."/>
            <person name="Burke T."/>
            <person name="Burt D."/>
            <person name="Scharff C."/>
            <person name="Adam I."/>
            <person name="Richard H."/>
            <person name="Sultan M."/>
            <person name="Soldatov A."/>
            <person name="Lehrach H."/>
            <person name="Edwards S.V."/>
            <person name="Yang S.P."/>
            <person name="Li X."/>
            <person name="Graves T."/>
            <person name="Fulton L."/>
            <person name="Nelson J."/>
            <person name="Chinwalla A."/>
            <person name="Hou S."/>
            <person name="Mardis E.R."/>
            <person name="Wilson R.K."/>
        </authorList>
    </citation>
    <scope>NUCLEOTIDE SEQUENCE [LARGE SCALE GENOMIC DNA]</scope>
</reference>
<feature type="zinc finger region" description="C3H1-type" evidence="9">
    <location>
        <begin position="125"/>
        <end position="151"/>
    </location>
</feature>
<evidence type="ECO:0000256" key="10">
    <source>
        <dbReference type="RuleBase" id="RU369008"/>
    </source>
</evidence>
<dbReference type="InParanoid" id="A0A674GD23"/>
<evidence type="ECO:0000259" key="12">
    <source>
        <dbReference type="PROSITE" id="PS50103"/>
    </source>
</evidence>
<dbReference type="InterPro" id="IPR000571">
    <property type="entry name" value="Znf_CCCH"/>
</dbReference>
<evidence type="ECO:0000256" key="1">
    <source>
        <dbReference type="ARBA" id="ARBA00004123"/>
    </source>
</evidence>
<sequence length="395" mass="42994">MMQELVAGVEKIRFDSEADVERLGAQPLPFPGMDSVQGHPRHGGDKPAVCKHWLRGLCRRGEGCDFLHDYDATRMPECYFYSKFGECSNKDCPFLHVGATASALGCPWYDRGFCRHGPLCKYKHTRRVMCANYLVGFCPEGPKCKFVHLKAGLMTSSTDTSKVKLLSLCPQGWCPSCPQLLWGSSCQLPPCPLSPRTLDVHGGWFSGIWLLQRRGEVSMCHPRSHLHVAPSPWQLVCGTAVAAPRAHRACWEEAAAPRADQPVPVPAREGGLHWKCCWGSDSSAATRLRGRGHHGHGTGAGPGLGKPAGSAQHQLTAGTGSTEITRCNENRDLPQLAAPLALLAAGRPGQQQHCQGLEGCRTGWCQHPGHRGEDVLIPWGGGTKHHVSDHNPSRK</sequence>
<evidence type="ECO:0000256" key="7">
    <source>
        <dbReference type="ARBA" id="ARBA00022884"/>
    </source>
</evidence>
<feature type="domain" description="C3H1-type" evidence="12">
    <location>
        <begin position="72"/>
        <end position="99"/>
    </location>
</feature>
<evidence type="ECO:0000256" key="2">
    <source>
        <dbReference type="ARBA" id="ARBA00022664"/>
    </source>
</evidence>
<keyword evidence="4 10" id="KW-0677">Repeat</keyword>
<dbReference type="PANTHER" id="PTHR23102">
    <property type="entry name" value="CLEAVAGE AND POLYADENYLATION SPECIFICITY FACTOR SUBUNIT 4-RELATED"/>
    <property type="match status" value="1"/>
</dbReference>
<reference evidence="13" key="2">
    <citation type="submission" date="2025-08" db="UniProtKB">
        <authorList>
            <consortium name="Ensembl"/>
        </authorList>
    </citation>
    <scope>IDENTIFICATION</scope>
</reference>
<dbReference type="FunFam" id="4.10.1000.10:FF:000017">
    <property type="entry name" value="Cleavage and polyadenylation specificity factor 30 kDa subunit"/>
    <property type="match status" value="1"/>
</dbReference>
<keyword evidence="7 10" id="KW-0694">RNA-binding</keyword>
<dbReference type="Ensembl" id="ENSTGUT00000023701.1">
    <property type="protein sequence ID" value="ENSTGUP00000020365.1"/>
    <property type="gene ID" value="ENSTGUG00000022100.1"/>
</dbReference>
<name>A0A674GD23_TAEGU</name>
<dbReference type="InterPro" id="IPR036855">
    <property type="entry name" value="Znf_CCCH_sf"/>
</dbReference>
<dbReference type="Gene3D" id="3.30.1370.210">
    <property type="match status" value="1"/>
</dbReference>
<accession>A0A674GD23</accession>
<evidence type="ECO:0000256" key="11">
    <source>
        <dbReference type="SAM" id="MobiDB-lite"/>
    </source>
</evidence>
<evidence type="ECO:0000256" key="5">
    <source>
        <dbReference type="ARBA" id="ARBA00022771"/>
    </source>
</evidence>
<dbReference type="GO" id="GO:0031124">
    <property type="term" value="P:mRNA 3'-end processing"/>
    <property type="evidence" value="ECO:0007669"/>
    <property type="project" value="UniProtKB-UniRule"/>
</dbReference>
<feature type="domain" description="C3H1-type" evidence="12">
    <location>
        <begin position="44"/>
        <end position="71"/>
    </location>
</feature>
<comment type="similarity">
    <text evidence="10">Belongs to the CPSF4/YTH1 family.</text>
</comment>
<dbReference type="SMART" id="SM00356">
    <property type="entry name" value="ZnF_C3H1"/>
    <property type="match status" value="4"/>
</dbReference>
<dbReference type="GO" id="GO:0008270">
    <property type="term" value="F:zinc ion binding"/>
    <property type="evidence" value="ECO:0007669"/>
    <property type="project" value="UniProtKB-KW"/>
</dbReference>
<reference evidence="13" key="3">
    <citation type="submission" date="2025-09" db="UniProtKB">
        <authorList>
            <consortium name="Ensembl"/>
        </authorList>
    </citation>
    <scope>IDENTIFICATION</scope>
</reference>
<dbReference type="PROSITE" id="PS50103">
    <property type="entry name" value="ZF_C3H1"/>
    <property type="match status" value="3"/>
</dbReference>
<comment type="subunit">
    <text evidence="10">Component of the cleavage and polyadenylation specificity factor (CPSF) complex.</text>
</comment>
<comment type="subcellular location">
    <subcellularLocation>
        <location evidence="1 10">Nucleus</location>
    </subcellularLocation>
</comment>
<keyword evidence="14" id="KW-1185">Reference proteome</keyword>
<dbReference type="AlphaFoldDB" id="A0A674GD23"/>
<protein>
    <recommendedName>
        <fullName evidence="10">Cleavage and polyadenylation specificity factor subunit 4</fullName>
        <shortName evidence="10">CPSF 30 kDa subunit</shortName>
    </recommendedName>
    <alternativeName>
        <fullName evidence="10">Cleavage and polyadenylation specificity factor 30 kDa subunit</fullName>
    </alternativeName>
</protein>
<keyword evidence="2 10" id="KW-0507">mRNA processing</keyword>
<proteinExistence type="inferred from homology"/>
<evidence type="ECO:0000256" key="4">
    <source>
        <dbReference type="ARBA" id="ARBA00022737"/>
    </source>
</evidence>
<feature type="compositionally biased region" description="Gly residues" evidence="11">
    <location>
        <begin position="297"/>
        <end position="306"/>
    </location>
</feature>
<dbReference type="Proteomes" id="UP000007754">
    <property type="component" value="Chromosome 18"/>
</dbReference>
<dbReference type="InterPro" id="IPR045348">
    <property type="entry name" value="CPSF4/Yth1"/>
</dbReference>
<dbReference type="Gene3D" id="4.10.1000.10">
    <property type="entry name" value="Zinc finger, CCCH-type"/>
    <property type="match status" value="1"/>
</dbReference>
<evidence type="ECO:0000256" key="9">
    <source>
        <dbReference type="PROSITE-ProRule" id="PRU00723"/>
    </source>
</evidence>